<dbReference type="InterPro" id="IPR004843">
    <property type="entry name" value="Calcineurin-like_PHP"/>
</dbReference>
<sequence>MPDPIRVAAVGDVHLADDLRGRYAPLLEGISGEADALLVAGDLTQHGTVEEAKAFADEFDAADVPVLVVLGNHDYHSGADRDIARLLTDRGVTVLEGTSTTIETDAGRLGVAGVKGFCLGFHGRCAADFGEPEMKAFTGHGIETAGVLRRALDDLAGEEPDVTVALSHFAPVDDTLIGEPKEIWPFLGNYRLGEAIDETGVDLAVHGHAHAGREKGLTPAGVPVRNVAQPVIQAAFRVYDVVPRRSA</sequence>
<dbReference type="PANTHER" id="PTHR31302:SF31">
    <property type="entry name" value="PHOSPHODIESTERASE YAEI"/>
    <property type="match status" value="1"/>
</dbReference>
<reference evidence="4" key="1">
    <citation type="submission" date="2016-10" db="EMBL/GenBank/DDBJ databases">
        <title>Draft Genome Sequence of Nocardioides luteus Strain BAFB, an Alkane-Degrading Bacterium Isolated from JP-7 Polluted Soil.</title>
        <authorList>
            <person name="Brown L."/>
            <person name="Ruiz O.N."/>
            <person name="Gunasekera T."/>
        </authorList>
    </citation>
    <scope>NUCLEOTIDE SEQUENCE [LARGE SCALE GENOMIC DNA]</scope>
    <source>
        <strain evidence="4">BAFB</strain>
    </source>
</reference>
<dbReference type="Gene3D" id="3.60.21.10">
    <property type="match status" value="1"/>
</dbReference>
<dbReference type="AlphaFoldDB" id="A0A1J4NBL0"/>
<dbReference type="PIRSF" id="PIRSF008292">
    <property type="entry name" value="UCP008292"/>
    <property type="match status" value="1"/>
</dbReference>
<dbReference type="GO" id="GO:0016020">
    <property type="term" value="C:membrane"/>
    <property type="evidence" value="ECO:0007669"/>
    <property type="project" value="GOC"/>
</dbReference>
<organism evidence="4 5">
    <name type="scientific">Nocardioides luteus</name>
    <dbReference type="NCBI Taxonomy" id="1844"/>
    <lineage>
        <taxon>Bacteria</taxon>
        <taxon>Bacillati</taxon>
        <taxon>Actinomycetota</taxon>
        <taxon>Actinomycetes</taxon>
        <taxon>Propionibacteriales</taxon>
        <taxon>Nocardioidaceae</taxon>
        <taxon>Nocardioides</taxon>
    </lineage>
</organism>
<evidence type="ECO:0000313" key="4">
    <source>
        <dbReference type="EMBL" id="OIJ28907.1"/>
    </source>
</evidence>
<dbReference type="SUPFAM" id="SSF56300">
    <property type="entry name" value="Metallo-dependent phosphatases"/>
    <property type="match status" value="1"/>
</dbReference>
<feature type="domain" description="Calcineurin-like phosphoesterase" evidence="3">
    <location>
        <begin position="5"/>
        <end position="211"/>
    </location>
</feature>
<dbReference type="InterPro" id="IPR051158">
    <property type="entry name" value="Metallophosphoesterase_sf"/>
</dbReference>
<evidence type="ECO:0000256" key="1">
    <source>
        <dbReference type="ARBA" id="ARBA00022723"/>
    </source>
</evidence>
<proteinExistence type="predicted"/>
<dbReference type="EMBL" id="JZDQ02000001">
    <property type="protein sequence ID" value="OIJ28907.1"/>
    <property type="molecule type" value="Genomic_DNA"/>
</dbReference>
<comment type="caution">
    <text evidence="4">The sequence shown here is derived from an EMBL/GenBank/DDBJ whole genome shotgun (WGS) entry which is preliminary data.</text>
</comment>
<dbReference type="STRING" id="1844.UG56_001070"/>
<dbReference type="InterPro" id="IPR016538">
    <property type="entry name" value="UCP008292"/>
</dbReference>
<keyword evidence="1" id="KW-0479">Metal-binding</keyword>
<gene>
    <name evidence="4" type="ORF">UG56_001070</name>
</gene>
<dbReference type="GO" id="GO:0009245">
    <property type="term" value="P:lipid A biosynthetic process"/>
    <property type="evidence" value="ECO:0007669"/>
    <property type="project" value="TreeGrafter"/>
</dbReference>
<evidence type="ECO:0000259" key="3">
    <source>
        <dbReference type="Pfam" id="PF00149"/>
    </source>
</evidence>
<dbReference type="InterPro" id="IPR029052">
    <property type="entry name" value="Metallo-depent_PP-like"/>
</dbReference>
<dbReference type="Pfam" id="PF00149">
    <property type="entry name" value="Metallophos"/>
    <property type="match status" value="1"/>
</dbReference>
<dbReference type="GO" id="GO:0008758">
    <property type="term" value="F:UDP-2,3-diacylglucosamine hydrolase activity"/>
    <property type="evidence" value="ECO:0007669"/>
    <property type="project" value="TreeGrafter"/>
</dbReference>
<dbReference type="GO" id="GO:0046872">
    <property type="term" value="F:metal ion binding"/>
    <property type="evidence" value="ECO:0007669"/>
    <property type="project" value="UniProtKB-KW"/>
</dbReference>
<protein>
    <submittedName>
        <fullName evidence="4">Metallophosphoesterase</fullName>
    </submittedName>
</protein>
<keyword evidence="2" id="KW-0378">Hydrolase</keyword>
<evidence type="ECO:0000313" key="5">
    <source>
        <dbReference type="Proteomes" id="UP000033772"/>
    </source>
</evidence>
<name>A0A1J4NBL0_9ACTN</name>
<dbReference type="OrthoDB" id="9783437at2"/>
<evidence type="ECO:0000256" key="2">
    <source>
        <dbReference type="ARBA" id="ARBA00022801"/>
    </source>
</evidence>
<dbReference type="Proteomes" id="UP000033772">
    <property type="component" value="Unassembled WGS sequence"/>
</dbReference>
<dbReference type="RefSeq" id="WP_045550753.1">
    <property type="nucleotide sequence ID" value="NZ_JZDQ02000001.1"/>
</dbReference>
<accession>A0A1J4NBL0</accession>
<dbReference type="PANTHER" id="PTHR31302">
    <property type="entry name" value="TRANSMEMBRANE PROTEIN WITH METALLOPHOSPHOESTERASE DOMAIN-RELATED"/>
    <property type="match status" value="1"/>
</dbReference>
<keyword evidence="5" id="KW-1185">Reference proteome</keyword>